<dbReference type="RefSeq" id="WP_379746106.1">
    <property type="nucleotide sequence ID" value="NZ_JBHTCP010000004.1"/>
</dbReference>
<keyword evidence="1" id="KW-0812">Transmembrane</keyword>
<name>A0ABW2NJF6_9BACL</name>
<organism evidence="2 3">
    <name type="scientific">Fictibacillus iocasae</name>
    <dbReference type="NCBI Taxonomy" id="2715437"/>
    <lineage>
        <taxon>Bacteria</taxon>
        <taxon>Bacillati</taxon>
        <taxon>Bacillota</taxon>
        <taxon>Bacilli</taxon>
        <taxon>Bacillales</taxon>
        <taxon>Fictibacillaceae</taxon>
        <taxon>Fictibacillus</taxon>
    </lineage>
</organism>
<keyword evidence="3" id="KW-1185">Reference proteome</keyword>
<comment type="caution">
    <text evidence="2">The sequence shown here is derived from an EMBL/GenBank/DDBJ whole genome shotgun (WGS) entry which is preliminary data.</text>
</comment>
<evidence type="ECO:0000256" key="1">
    <source>
        <dbReference type="SAM" id="Phobius"/>
    </source>
</evidence>
<accession>A0ABW2NJF6</accession>
<dbReference type="Proteomes" id="UP001596549">
    <property type="component" value="Unassembled WGS sequence"/>
</dbReference>
<protein>
    <submittedName>
        <fullName evidence="2">Uncharacterized protein</fullName>
    </submittedName>
</protein>
<keyword evidence="1" id="KW-1133">Transmembrane helix</keyword>
<feature type="transmembrane region" description="Helical" evidence="1">
    <location>
        <begin position="50"/>
        <end position="72"/>
    </location>
</feature>
<dbReference type="SUPFAM" id="SSF48317">
    <property type="entry name" value="Acid phosphatase/Vanadium-dependent haloperoxidase"/>
    <property type="match status" value="1"/>
</dbReference>
<keyword evidence="1" id="KW-0472">Membrane</keyword>
<dbReference type="InterPro" id="IPR036938">
    <property type="entry name" value="PAP2/HPO_sf"/>
</dbReference>
<gene>
    <name evidence="2" type="ORF">ACFQPF_02620</name>
</gene>
<reference evidence="3" key="1">
    <citation type="journal article" date="2019" name="Int. J. Syst. Evol. Microbiol.">
        <title>The Global Catalogue of Microorganisms (GCM) 10K type strain sequencing project: providing services to taxonomists for standard genome sequencing and annotation.</title>
        <authorList>
            <consortium name="The Broad Institute Genomics Platform"/>
            <consortium name="The Broad Institute Genome Sequencing Center for Infectious Disease"/>
            <person name="Wu L."/>
            <person name="Ma J."/>
        </authorList>
    </citation>
    <scope>NUCLEOTIDE SEQUENCE [LARGE SCALE GENOMIC DNA]</scope>
    <source>
        <strain evidence="3">NBRC 106396</strain>
    </source>
</reference>
<proteinExistence type="predicted"/>
<sequence>MYARNDIIHLRTERVTNAIYPFSQLGSIIVMKGVFLFTTAVLLMKKQRLLAVWMLGNIAASYALITLLKTVYARPRPVGGRLIEADGFNFPSGNAFI</sequence>
<feature type="transmembrane region" description="Helical" evidence="1">
    <location>
        <begin position="21"/>
        <end position="44"/>
    </location>
</feature>
<evidence type="ECO:0000313" key="3">
    <source>
        <dbReference type="Proteomes" id="UP001596549"/>
    </source>
</evidence>
<evidence type="ECO:0000313" key="2">
    <source>
        <dbReference type="EMBL" id="MFC7370566.1"/>
    </source>
</evidence>
<dbReference type="EMBL" id="JBHTCP010000004">
    <property type="protein sequence ID" value="MFC7370566.1"/>
    <property type="molecule type" value="Genomic_DNA"/>
</dbReference>